<reference evidence="1" key="2">
    <citation type="submission" date="2022-01" db="EMBL/GenBank/DDBJ databases">
        <authorList>
            <person name="Yamashiro T."/>
            <person name="Shiraishi A."/>
            <person name="Satake H."/>
            <person name="Nakayama K."/>
        </authorList>
    </citation>
    <scope>NUCLEOTIDE SEQUENCE</scope>
</reference>
<reference evidence="1" key="1">
    <citation type="journal article" date="2022" name="Int. J. Mol. Sci.">
        <title>Draft Genome of Tanacetum Coccineum: Genomic Comparison of Closely Related Tanacetum-Family Plants.</title>
        <authorList>
            <person name="Yamashiro T."/>
            <person name="Shiraishi A."/>
            <person name="Nakayama K."/>
            <person name="Satake H."/>
        </authorList>
    </citation>
    <scope>NUCLEOTIDE SEQUENCE</scope>
</reference>
<comment type="caution">
    <text evidence="1">The sequence shown here is derived from an EMBL/GenBank/DDBJ whole genome shotgun (WGS) entry which is preliminary data.</text>
</comment>
<evidence type="ECO:0000313" key="1">
    <source>
        <dbReference type="EMBL" id="GJS63617.1"/>
    </source>
</evidence>
<evidence type="ECO:0000313" key="2">
    <source>
        <dbReference type="Proteomes" id="UP001151760"/>
    </source>
</evidence>
<proteinExistence type="predicted"/>
<dbReference type="EMBL" id="BQNB010009444">
    <property type="protein sequence ID" value="GJS63617.1"/>
    <property type="molecule type" value="Genomic_DNA"/>
</dbReference>
<protein>
    <submittedName>
        <fullName evidence="1">Uncharacterized protein</fullName>
    </submittedName>
</protein>
<dbReference type="Proteomes" id="UP001151760">
    <property type="component" value="Unassembled WGS sequence"/>
</dbReference>
<gene>
    <name evidence="1" type="ORF">Tco_0678181</name>
</gene>
<accession>A0ABQ4XEA2</accession>
<name>A0ABQ4XEA2_9ASTR</name>
<keyword evidence="2" id="KW-1185">Reference proteome</keyword>
<sequence length="95" mass="10747">MSPDISLCGVSKAWLLSRKLDENWFTLDANLLREALEMTPIDQAHPFVTHPSSDVIMDFVNELGKTSGHGRPRYLVLQMLWGITTSTNVDFPELM</sequence>
<organism evidence="1 2">
    <name type="scientific">Tanacetum coccineum</name>
    <dbReference type="NCBI Taxonomy" id="301880"/>
    <lineage>
        <taxon>Eukaryota</taxon>
        <taxon>Viridiplantae</taxon>
        <taxon>Streptophyta</taxon>
        <taxon>Embryophyta</taxon>
        <taxon>Tracheophyta</taxon>
        <taxon>Spermatophyta</taxon>
        <taxon>Magnoliopsida</taxon>
        <taxon>eudicotyledons</taxon>
        <taxon>Gunneridae</taxon>
        <taxon>Pentapetalae</taxon>
        <taxon>asterids</taxon>
        <taxon>campanulids</taxon>
        <taxon>Asterales</taxon>
        <taxon>Asteraceae</taxon>
        <taxon>Asteroideae</taxon>
        <taxon>Anthemideae</taxon>
        <taxon>Anthemidinae</taxon>
        <taxon>Tanacetum</taxon>
    </lineage>
</organism>